<reference evidence="2" key="1">
    <citation type="submission" date="2023-03" db="EMBL/GenBank/DDBJ databases">
        <title>Mating type loci evolution in Malassezia.</title>
        <authorList>
            <person name="Coelho M.A."/>
        </authorList>
    </citation>
    <scope>NUCLEOTIDE SEQUENCE</scope>
    <source>
        <strain evidence="2">CBS 9431</strain>
    </source>
</reference>
<name>A0AAF0F3Y1_9BASI</name>
<sequence length="299" mass="33230">MTDTQNISKPLVNSEALSFIVHVPLVSGAVDYSYSVIKSHSILYRTFLLGENVLAKSLAIAEPITSRLSTPLNKADGLALQTLTFAKSKFPYPFEVKWDDLFAIVQKPVDQANGVVSNYRNYAQGLYDTHVKENAKNLYDQTNKAVEQLQQNENVYLQRAGNTIVSINENLTKIAQDWSKKSKAEVAEGEKKAQGLVNNLFSELENLQKFAKGLPTEGQKRLAPIIDTFSSTYKEVYTEAFDSKLPIQERVTKVTSYLRSETLPALHKSVHEAEAAAGKSEKEISSKLDEVAKEIAPSK</sequence>
<gene>
    <name evidence="2" type="ORF">MJAP1_003041</name>
</gene>
<accession>A0AAF0F3Y1</accession>
<keyword evidence="1" id="KW-0175">Coiled coil</keyword>
<dbReference type="Proteomes" id="UP001217754">
    <property type="component" value="Chromosome 5"/>
</dbReference>
<dbReference type="AlphaFoldDB" id="A0AAF0F3Y1"/>
<evidence type="ECO:0000256" key="1">
    <source>
        <dbReference type="SAM" id="Coils"/>
    </source>
</evidence>
<dbReference type="GeneID" id="85226692"/>
<dbReference type="SUPFAM" id="SSF109775">
    <property type="entry name" value="Mannose-6-phosphate receptor binding protein 1 (Tip47), C-terminal domain"/>
    <property type="match status" value="1"/>
</dbReference>
<dbReference type="EMBL" id="CP119962">
    <property type="protein sequence ID" value="WFD40059.1"/>
    <property type="molecule type" value="Genomic_DNA"/>
</dbReference>
<evidence type="ECO:0000313" key="2">
    <source>
        <dbReference type="EMBL" id="WFD40059.1"/>
    </source>
</evidence>
<evidence type="ECO:0000313" key="3">
    <source>
        <dbReference type="Proteomes" id="UP001217754"/>
    </source>
</evidence>
<dbReference type="RefSeq" id="XP_060122956.1">
    <property type="nucleotide sequence ID" value="XM_060266973.1"/>
</dbReference>
<feature type="coiled-coil region" evidence="1">
    <location>
        <begin position="132"/>
        <end position="159"/>
    </location>
</feature>
<organism evidence="2 3">
    <name type="scientific">Malassezia japonica</name>
    <dbReference type="NCBI Taxonomy" id="223818"/>
    <lineage>
        <taxon>Eukaryota</taxon>
        <taxon>Fungi</taxon>
        <taxon>Dikarya</taxon>
        <taxon>Basidiomycota</taxon>
        <taxon>Ustilaginomycotina</taxon>
        <taxon>Malasseziomycetes</taxon>
        <taxon>Malasseziales</taxon>
        <taxon>Malasseziaceae</taxon>
        <taxon>Malassezia</taxon>
    </lineage>
</organism>
<proteinExistence type="predicted"/>
<protein>
    <submittedName>
        <fullName evidence="2">Uncharacterized protein</fullName>
    </submittedName>
</protein>
<keyword evidence="3" id="KW-1185">Reference proteome</keyword>